<dbReference type="EMBL" id="CP001275">
    <property type="protein sequence ID" value="ACM06238.1"/>
    <property type="molecule type" value="Genomic_DNA"/>
</dbReference>
<evidence type="ECO:0000256" key="1">
    <source>
        <dbReference type="SAM" id="Phobius"/>
    </source>
</evidence>
<keyword evidence="1" id="KW-0812">Transmembrane</keyword>
<proteinExistence type="predicted"/>
<dbReference type="InterPro" id="IPR019962">
    <property type="entry name" value="CHP03663"/>
</dbReference>
<dbReference type="STRING" id="309801.trd_1272"/>
<dbReference type="HOGENOM" id="CLU_430766_0_0_0"/>
<feature type="transmembrane region" description="Helical" evidence="1">
    <location>
        <begin position="314"/>
        <end position="337"/>
    </location>
</feature>
<feature type="transmembrane region" description="Helical" evidence="1">
    <location>
        <begin position="187"/>
        <end position="204"/>
    </location>
</feature>
<feature type="transmembrane region" description="Helical" evidence="1">
    <location>
        <begin position="20"/>
        <end position="39"/>
    </location>
</feature>
<dbReference type="OrthoDB" id="166906at2"/>
<feature type="transmembrane region" description="Helical" evidence="1">
    <location>
        <begin position="349"/>
        <end position="370"/>
    </location>
</feature>
<feature type="transmembrane region" description="Helical" evidence="1">
    <location>
        <begin position="290"/>
        <end position="308"/>
    </location>
</feature>
<keyword evidence="3" id="KW-1185">Reference proteome</keyword>
<protein>
    <submittedName>
        <fullName evidence="2">Putative membrane protein</fullName>
    </submittedName>
</protein>
<keyword evidence="1" id="KW-0472">Membrane</keyword>
<reference evidence="2 3" key="1">
    <citation type="journal article" date="2009" name="PLoS ONE">
        <title>Complete genome sequence of the aerobic CO-oxidizing thermophile Thermomicrobium roseum.</title>
        <authorList>
            <person name="Wu D."/>
            <person name="Raymond J."/>
            <person name="Wu M."/>
            <person name="Chatterji S."/>
            <person name="Ren Q."/>
            <person name="Graham J.E."/>
            <person name="Bryant D.A."/>
            <person name="Robb F."/>
            <person name="Colman A."/>
            <person name="Tallon L.J."/>
            <person name="Badger J.H."/>
            <person name="Madupu R."/>
            <person name="Ward N.L."/>
            <person name="Eisen J.A."/>
        </authorList>
    </citation>
    <scope>NUCLEOTIDE SEQUENCE [LARGE SCALE GENOMIC DNA]</scope>
    <source>
        <strain evidence="3">ATCC 27502 / DSM 5159 / P-2</strain>
    </source>
</reference>
<feature type="transmembrane region" description="Helical" evidence="1">
    <location>
        <begin position="376"/>
        <end position="397"/>
    </location>
</feature>
<organism evidence="2 3">
    <name type="scientific">Thermomicrobium roseum (strain ATCC 27502 / DSM 5159 / P-2)</name>
    <dbReference type="NCBI Taxonomy" id="309801"/>
    <lineage>
        <taxon>Bacteria</taxon>
        <taxon>Pseudomonadati</taxon>
        <taxon>Thermomicrobiota</taxon>
        <taxon>Thermomicrobia</taxon>
        <taxon>Thermomicrobiales</taxon>
        <taxon>Thermomicrobiaceae</taxon>
        <taxon>Thermomicrobium</taxon>
    </lineage>
</organism>
<keyword evidence="1" id="KW-1133">Transmembrane helix</keyword>
<evidence type="ECO:0000313" key="2">
    <source>
        <dbReference type="EMBL" id="ACM06238.1"/>
    </source>
</evidence>
<dbReference type="PANTHER" id="PTHR41710">
    <property type="entry name" value="GLYCOSYL TRANSFERASE, FAMILY 39"/>
    <property type="match status" value="1"/>
</dbReference>
<feature type="transmembrane region" description="Helical" evidence="1">
    <location>
        <begin position="97"/>
        <end position="117"/>
    </location>
</feature>
<dbReference type="RefSeq" id="WP_015922223.1">
    <property type="nucleotide sequence ID" value="NC_011959.1"/>
</dbReference>
<feature type="transmembrane region" description="Helical" evidence="1">
    <location>
        <begin position="211"/>
        <end position="230"/>
    </location>
</feature>
<name>B9L1L2_THERP</name>
<feature type="transmembrane region" description="Helical" evidence="1">
    <location>
        <begin position="123"/>
        <end position="141"/>
    </location>
</feature>
<accession>B9L1L2</accession>
<feature type="transmembrane region" description="Helical" evidence="1">
    <location>
        <begin position="263"/>
        <end position="283"/>
    </location>
</feature>
<gene>
    <name evidence="2" type="ordered locus">trd_1272</name>
</gene>
<dbReference type="AlphaFoldDB" id="B9L1L2"/>
<evidence type="ECO:0000313" key="3">
    <source>
        <dbReference type="Proteomes" id="UP000000447"/>
    </source>
</evidence>
<feature type="transmembrane region" description="Helical" evidence="1">
    <location>
        <begin position="148"/>
        <end position="167"/>
    </location>
</feature>
<sequence length="610" mass="65062">MSVPASSAPERSLLDREIPLGAVMLRLAPWLAVLILAALPRLYGLRSYPLAPQEARLAWDASRLVAGGDLTTAGWTQPLATALAALSFFLFGPGDGAARLISLLAGFASVALAIRLGQRIDPLLGWASGILLALSPTFVVASTRLDGTMLLVSLALAAACLFLGPAPTRPSAVMVGLLLGTPPLAHPLGWILTLGGTAIALARWSHRSRNLVSLVVGALLTITLTSTFLFTRPDGLARFLVTSWQTLVTEFLGQPFAAWSRPLVLLATEEFPILVLALGGAILSIRRRAARGLLVVAFLGVGSAILFGNGRASALALAVTSAVFLAGYGLCQLLRAIPWSTLRRSWDSAVLGMSALALLLGLSLIGRLLSGPQGDAFAWLAGVVSLLLLLFVTLWSIQQLWRRAVAPRRTLLVLPLLALSFLASRDAMLANATTSYRPGTVLHGEDSAPGLRTTVDRLRRASMDLTMFQFDPRDPTGGHGLVIALHDSVSQPFAWYLRDFPSLRIVSTSDLPRALADAQVIVIPPEMHAGIAAARPELVWQPVPAQLAVPAVLRSPPWGRLVTGIVDPRDWREYISFLLYRRIAVPNLPQTVLVGLVPEVATRAGYSAVP</sequence>
<feature type="transmembrane region" description="Helical" evidence="1">
    <location>
        <begin position="409"/>
        <end position="428"/>
    </location>
</feature>
<dbReference type="Proteomes" id="UP000000447">
    <property type="component" value="Chromosome"/>
</dbReference>
<dbReference type="KEGG" id="tro:trd_1272"/>
<dbReference type="PANTHER" id="PTHR41710:SF2">
    <property type="entry name" value="GLYCOSYL TRANSFERASE FAMILY 39_83 DOMAIN-CONTAINING PROTEIN"/>
    <property type="match status" value="1"/>
</dbReference>
<dbReference type="eggNOG" id="COG1807">
    <property type="taxonomic scope" value="Bacteria"/>
</dbReference>